<sequence length="182" mass="19234">PPEEPQDPPCTITSCPTGYVLDSENCACVKDPCDKNQQNTVKTQFTDPYLAGRLSQVRTSLEPPNTSIETGFAIYKDANGNNSAPKLITGTDTEHSISIGFQTTYPGYTPSAILHSHPSGGYASASAGDIYGLAVLHTSINTVTTSYIVAADGSTYAMVVTDPAALDSFLSNYPASENQSNE</sequence>
<dbReference type="EMBL" id="NASZ01000067">
    <property type="protein sequence ID" value="MBD0726736.1"/>
    <property type="molecule type" value="Genomic_DNA"/>
</dbReference>
<dbReference type="Proteomes" id="UP000661715">
    <property type="component" value="Unassembled WGS sequence"/>
</dbReference>
<feature type="non-terminal residue" evidence="1">
    <location>
        <position position="1"/>
    </location>
</feature>
<gene>
    <name evidence="1" type="ORF">B6A10_16330</name>
</gene>
<evidence type="ECO:0000313" key="2">
    <source>
        <dbReference type="Proteomes" id="UP000661715"/>
    </source>
</evidence>
<comment type="caution">
    <text evidence="1">The sequence shown here is derived from an EMBL/GenBank/DDBJ whole genome shotgun (WGS) entry which is preliminary data.</text>
</comment>
<keyword evidence="2" id="KW-1185">Reference proteome</keyword>
<reference evidence="1 2" key="1">
    <citation type="journal article" date="2020" name="Microbiol. Res.">
        <title>Flavobacterium pokkalii sp. nov., a novel plant growth promoting native rhizobacteria isolated from pokkali rice grown in coastal saline affected agricultural regions of southern India, Kerala.</title>
        <authorList>
            <person name="Menon R.R."/>
            <person name="Kumari S."/>
            <person name="Viver T."/>
            <person name="Rameshkumar N."/>
        </authorList>
    </citation>
    <scope>NUCLEOTIDE SEQUENCE [LARGE SCALE GENOMIC DNA]</scope>
    <source>
        <strain evidence="1 2">L1I52</strain>
    </source>
</reference>
<dbReference type="RefSeq" id="WP_238929434.1">
    <property type="nucleotide sequence ID" value="NZ_NASZ01000067.1"/>
</dbReference>
<feature type="non-terminal residue" evidence="1">
    <location>
        <position position="182"/>
    </location>
</feature>
<evidence type="ECO:0000313" key="1">
    <source>
        <dbReference type="EMBL" id="MBD0726736.1"/>
    </source>
</evidence>
<name>A0ABR7UUY2_9FLAO</name>
<organism evidence="1 2">
    <name type="scientific">Flavobacterium pokkalii</name>
    <dbReference type="NCBI Taxonomy" id="1940408"/>
    <lineage>
        <taxon>Bacteria</taxon>
        <taxon>Pseudomonadati</taxon>
        <taxon>Bacteroidota</taxon>
        <taxon>Flavobacteriia</taxon>
        <taxon>Flavobacteriales</taxon>
        <taxon>Flavobacteriaceae</taxon>
        <taxon>Flavobacterium</taxon>
    </lineage>
</organism>
<accession>A0ABR7UUY2</accession>
<proteinExistence type="predicted"/>
<protein>
    <submittedName>
        <fullName evidence="1">Uncharacterized protein</fullName>
    </submittedName>
</protein>